<feature type="transmembrane region" description="Helical" evidence="1">
    <location>
        <begin position="12"/>
        <end position="33"/>
    </location>
</feature>
<dbReference type="InterPro" id="IPR011990">
    <property type="entry name" value="TPR-like_helical_dom_sf"/>
</dbReference>
<keyword evidence="1" id="KW-1133">Transmembrane helix</keyword>
<sequence>MGTPRGTRNNDIGLFMFVIFHFAIPIFSSNPIFSNTIQEAVGKVFQRALQYCDPKKVHLALLGMFGYRRIQWLLKQNQDGVQSVVNRALLSLPPHKHINFITQTAILEFKFLFKKYLEYEKSLGDYERMEAVKRKAMDMLRLCSLA</sequence>
<organism evidence="2 3">
    <name type="scientific">Datura stramonium</name>
    <name type="common">Jimsonweed</name>
    <name type="synonym">Common thornapple</name>
    <dbReference type="NCBI Taxonomy" id="4076"/>
    <lineage>
        <taxon>Eukaryota</taxon>
        <taxon>Viridiplantae</taxon>
        <taxon>Streptophyta</taxon>
        <taxon>Embryophyta</taxon>
        <taxon>Tracheophyta</taxon>
        <taxon>Spermatophyta</taxon>
        <taxon>Magnoliopsida</taxon>
        <taxon>eudicotyledons</taxon>
        <taxon>Gunneridae</taxon>
        <taxon>Pentapetalae</taxon>
        <taxon>asterids</taxon>
        <taxon>lamiids</taxon>
        <taxon>Solanales</taxon>
        <taxon>Solanaceae</taxon>
        <taxon>Solanoideae</taxon>
        <taxon>Datureae</taxon>
        <taxon>Datura</taxon>
    </lineage>
</organism>
<protein>
    <submittedName>
        <fullName evidence="2">Uncharacterized protein</fullName>
    </submittedName>
</protein>
<keyword evidence="1" id="KW-0812">Transmembrane</keyword>
<dbReference type="EMBL" id="JACEIK010001111">
    <property type="protein sequence ID" value="MCD7466118.1"/>
    <property type="molecule type" value="Genomic_DNA"/>
</dbReference>
<dbReference type="PANTHER" id="PTHR23270">
    <property type="entry name" value="PROGRAMMED CELL DEATH PROTEIN 11 PRE-RRNA PROCESSING PROTEIN RRP5"/>
    <property type="match status" value="1"/>
</dbReference>
<dbReference type="Proteomes" id="UP000823775">
    <property type="component" value="Unassembled WGS sequence"/>
</dbReference>
<evidence type="ECO:0000313" key="3">
    <source>
        <dbReference type="Proteomes" id="UP000823775"/>
    </source>
</evidence>
<dbReference type="InterPro" id="IPR045209">
    <property type="entry name" value="Rrp5"/>
</dbReference>
<evidence type="ECO:0000256" key="1">
    <source>
        <dbReference type="SAM" id="Phobius"/>
    </source>
</evidence>
<keyword evidence="1" id="KW-0472">Membrane</keyword>
<name>A0ABS8T4Q2_DATST</name>
<proteinExistence type="predicted"/>
<dbReference type="Gene3D" id="1.25.40.10">
    <property type="entry name" value="Tetratricopeptide repeat domain"/>
    <property type="match status" value="1"/>
</dbReference>
<dbReference type="PANTHER" id="PTHR23270:SF10">
    <property type="entry name" value="PROTEIN RRP5 HOMOLOG"/>
    <property type="match status" value="1"/>
</dbReference>
<reference evidence="2 3" key="1">
    <citation type="journal article" date="2021" name="BMC Genomics">
        <title>Datura genome reveals duplications of psychoactive alkaloid biosynthetic genes and high mutation rate following tissue culture.</title>
        <authorList>
            <person name="Rajewski A."/>
            <person name="Carter-House D."/>
            <person name="Stajich J."/>
            <person name="Litt A."/>
        </authorList>
    </citation>
    <scope>NUCLEOTIDE SEQUENCE [LARGE SCALE GENOMIC DNA]</scope>
    <source>
        <strain evidence="2">AR-01</strain>
    </source>
</reference>
<keyword evidence="3" id="KW-1185">Reference proteome</keyword>
<accession>A0ABS8T4Q2</accession>
<evidence type="ECO:0000313" key="2">
    <source>
        <dbReference type="EMBL" id="MCD7466118.1"/>
    </source>
</evidence>
<comment type="caution">
    <text evidence="2">The sequence shown here is derived from an EMBL/GenBank/DDBJ whole genome shotgun (WGS) entry which is preliminary data.</text>
</comment>
<dbReference type="SUPFAM" id="SSF48452">
    <property type="entry name" value="TPR-like"/>
    <property type="match status" value="1"/>
</dbReference>
<gene>
    <name evidence="2" type="ORF">HAX54_002517</name>
</gene>